<accession>A0A915DIJ8</accession>
<evidence type="ECO:0000313" key="9">
    <source>
        <dbReference type="Proteomes" id="UP000887574"/>
    </source>
</evidence>
<evidence type="ECO:0000259" key="8">
    <source>
        <dbReference type="PROSITE" id="PS51503"/>
    </source>
</evidence>
<dbReference type="PANTHER" id="PTHR12297">
    <property type="entry name" value="HYPOXIA-INDUCBILE GENE 1 HIG1 -RELATED"/>
    <property type="match status" value="1"/>
</dbReference>
<keyword evidence="3 6" id="KW-1133">Transmembrane helix</keyword>
<dbReference type="PROSITE" id="PS51503">
    <property type="entry name" value="HIG1"/>
    <property type="match status" value="1"/>
</dbReference>
<keyword evidence="7" id="KW-0732">Signal</keyword>
<organism evidence="9 10">
    <name type="scientific">Ditylenchus dipsaci</name>
    <dbReference type="NCBI Taxonomy" id="166011"/>
    <lineage>
        <taxon>Eukaryota</taxon>
        <taxon>Metazoa</taxon>
        <taxon>Ecdysozoa</taxon>
        <taxon>Nematoda</taxon>
        <taxon>Chromadorea</taxon>
        <taxon>Rhabditida</taxon>
        <taxon>Tylenchina</taxon>
        <taxon>Tylenchomorpha</taxon>
        <taxon>Sphaerularioidea</taxon>
        <taxon>Anguinidae</taxon>
        <taxon>Anguininae</taxon>
        <taxon>Ditylenchus</taxon>
    </lineage>
</organism>
<evidence type="ECO:0000256" key="4">
    <source>
        <dbReference type="ARBA" id="ARBA00023128"/>
    </source>
</evidence>
<reference evidence="10" key="1">
    <citation type="submission" date="2022-11" db="UniProtKB">
        <authorList>
            <consortium name="WormBaseParasite"/>
        </authorList>
    </citation>
    <scope>IDENTIFICATION</scope>
</reference>
<keyword evidence="2 6" id="KW-0812">Transmembrane</keyword>
<dbReference type="InterPro" id="IPR050355">
    <property type="entry name" value="RCF1"/>
</dbReference>
<evidence type="ECO:0000256" key="1">
    <source>
        <dbReference type="ARBA" id="ARBA00004325"/>
    </source>
</evidence>
<proteinExistence type="predicted"/>
<feature type="domain" description="HIG1" evidence="8">
    <location>
        <begin position="48"/>
        <end position="140"/>
    </location>
</feature>
<dbReference type="AlphaFoldDB" id="A0A915DIJ8"/>
<evidence type="ECO:0000256" key="2">
    <source>
        <dbReference type="ARBA" id="ARBA00022692"/>
    </source>
</evidence>
<sequence length="141" mass="15603">MRFCCRALSLVVGLRAAHVAASFQPNDVDKNNLVKDAHHSNSEKAIHTHHHAVSADDHRSLEEYDKDDKFSMLDNPVVLFGVGVTVVALLGACYKLAIGDRSGLQSMLRYRVYAQSFTIAAIIGGVVYMQIKKDMQKSKTQ</sequence>
<dbReference type="InterPro" id="IPR007667">
    <property type="entry name" value="Hypoxia_induced_domain"/>
</dbReference>
<feature type="chain" id="PRO_5037218214" evidence="7">
    <location>
        <begin position="23"/>
        <end position="141"/>
    </location>
</feature>
<evidence type="ECO:0000256" key="5">
    <source>
        <dbReference type="ARBA" id="ARBA00023136"/>
    </source>
</evidence>
<keyword evidence="9" id="KW-1185">Reference proteome</keyword>
<dbReference type="Pfam" id="PF04588">
    <property type="entry name" value="HIG_1_N"/>
    <property type="match status" value="1"/>
</dbReference>
<feature type="transmembrane region" description="Helical" evidence="6">
    <location>
        <begin position="110"/>
        <end position="131"/>
    </location>
</feature>
<dbReference type="Proteomes" id="UP000887574">
    <property type="component" value="Unplaced"/>
</dbReference>
<evidence type="ECO:0000256" key="6">
    <source>
        <dbReference type="SAM" id="Phobius"/>
    </source>
</evidence>
<dbReference type="GO" id="GO:0097250">
    <property type="term" value="P:mitochondrial respirasome assembly"/>
    <property type="evidence" value="ECO:0007669"/>
    <property type="project" value="TreeGrafter"/>
</dbReference>
<name>A0A915DIJ8_9BILA</name>
<protein>
    <submittedName>
        <fullName evidence="10">HIG1 domain-containing protein</fullName>
    </submittedName>
</protein>
<comment type="subcellular location">
    <subcellularLocation>
        <location evidence="1">Mitochondrion membrane</location>
    </subcellularLocation>
</comment>
<dbReference type="Gene3D" id="6.10.140.1320">
    <property type="match status" value="1"/>
</dbReference>
<dbReference type="PANTHER" id="PTHR12297:SF3">
    <property type="entry name" value="HIG1 DOMAIN FAMILY MEMBER 1A"/>
    <property type="match status" value="1"/>
</dbReference>
<dbReference type="GO" id="GO:0031966">
    <property type="term" value="C:mitochondrial membrane"/>
    <property type="evidence" value="ECO:0007669"/>
    <property type="project" value="UniProtKB-SubCell"/>
</dbReference>
<keyword evidence="4" id="KW-0496">Mitochondrion</keyword>
<evidence type="ECO:0000256" key="3">
    <source>
        <dbReference type="ARBA" id="ARBA00022989"/>
    </source>
</evidence>
<evidence type="ECO:0000313" key="10">
    <source>
        <dbReference type="WBParaSite" id="jg19840"/>
    </source>
</evidence>
<dbReference type="WBParaSite" id="jg19840">
    <property type="protein sequence ID" value="jg19840"/>
    <property type="gene ID" value="jg19840"/>
</dbReference>
<feature type="signal peptide" evidence="7">
    <location>
        <begin position="1"/>
        <end position="22"/>
    </location>
</feature>
<keyword evidence="5 6" id="KW-0472">Membrane</keyword>
<feature type="transmembrane region" description="Helical" evidence="6">
    <location>
        <begin position="77"/>
        <end position="98"/>
    </location>
</feature>
<evidence type="ECO:0000256" key="7">
    <source>
        <dbReference type="SAM" id="SignalP"/>
    </source>
</evidence>